<sequence>MWISSILLPLLMHALGLLWPVQGQQALSPPPMPSAIASGSDSIEVTWAAPKNPDPRLGYYMVQCYRPGAKDEVITTVRPFEALSAEVHSLEPNTLYECALIAHPRIRDKRIVSSPSQRSSLALTWPAKPSEPTQITVTAVNSTAVQIYWDAPLISNGDMTKYEVVVYDSSNKLLKTYTETKRGVYSSVLNGFQPFTTVSLAVRAYTQPNTDNKGGGFGGFSAKMPVTLKGAGELLK</sequence>
<dbReference type="SUPFAM" id="SSF49265">
    <property type="entry name" value="Fibronectin type III"/>
    <property type="match status" value="1"/>
</dbReference>
<gene>
    <name evidence="3" type="ORF">SSLN_LOCUS19695</name>
</gene>
<dbReference type="CDD" id="cd00063">
    <property type="entry name" value="FN3"/>
    <property type="match status" value="2"/>
</dbReference>
<dbReference type="Proteomes" id="UP000275846">
    <property type="component" value="Unassembled WGS sequence"/>
</dbReference>
<dbReference type="EMBL" id="UYSU01048787">
    <property type="protein sequence ID" value="VDM06081.1"/>
    <property type="molecule type" value="Genomic_DNA"/>
</dbReference>
<feature type="chain" id="PRO_5043141644" evidence="1">
    <location>
        <begin position="24"/>
        <end position="236"/>
    </location>
</feature>
<dbReference type="OrthoDB" id="114660at2759"/>
<evidence type="ECO:0000259" key="2">
    <source>
        <dbReference type="PROSITE" id="PS50853"/>
    </source>
</evidence>
<dbReference type="STRING" id="70667.A0A183TT97"/>
<dbReference type="WBParaSite" id="SSLN_0002042701-mRNA-1">
    <property type="protein sequence ID" value="SSLN_0002042701-mRNA-1"/>
    <property type="gene ID" value="SSLN_0002042701"/>
</dbReference>
<dbReference type="PROSITE" id="PS50853">
    <property type="entry name" value="FN3"/>
    <property type="match status" value="2"/>
</dbReference>
<dbReference type="InterPro" id="IPR003961">
    <property type="entry name" value="FN3_dom"/>
</dbReference>
<dbReference type="AlphaFoldDB" id="A0A183TT97"/>
<dbReference type="Pfam" id="PF00041">
    <property type="entry name" value="fn3"/>
    <property type="match status" value="2"/>
</dbReference>
<dbReference type="PANTHER" id="PTHR46957:SF3">
    <property type="entry name" value="CYTOKINE RECEPTOR"/>
    <property type="match status" value="1"/>
</dbReference>
<feature type="signal peptide" evidence="1">
    <location>
        <begin position="1"/>
        <end position="23"/>
    </location>
</feature>
<protein>
    <submittedName>
        <fullName evidence="5">Integrin beta-4</fullName>
    </submittedName>
</protein>
<feature type="domain" description="Fibronectin type-III" evidence="2">
    <location>
        <begin position="29"/>
        <end position="127"/>
    </location>
</feature>
<reference evidence="5" key="1">
    <citation type="submission" date="2016-06" db="UniProtKB">
        <authorList>
            <consortium name="WormBaseParasite"/>
        </authorList>
    </citation>
    <scope>IDENTIFICATION</scope>
</reference>
<dbReference type="PANTHER" id="PTHR46957">
    <property type="entry name" value="CYTOKINE RECEPTOR"/>
    <property type="match status" value="1"/>
</dbReference>
<evidence type="ECO:0000313" key="3">
    <source>
        <dbReference type="EMBL" id="VDM06081.1"/>
    </source>
</evidence>
<keyword evidence="1" id="KW-0732">Signal</keyword>
<organism evidence="5">
    <name type="scientific">Schistocephalus solidus</name>
    <name type="common">Tapeworm</name>
    <dbReference type="NCBI Taxonomy" id="70667"/>
    <lineage>
        <taxon>Eukaryota</taxon>
        <taxon>Metazoa</taxon>
        <taxon>Spiralia</taxon>
        <taxon>Lophotrochozoa</taxon>
        <taxon>Platyhelminthes</taxon>
        <taxon>Cestoda</taxon>
        <taxon>Eucestoda</taxon>
        <taxon>Diphyllobothriidea</taxon>
        <taxon>Diphyllobothriidae</taxon>
        <taxon>Schistocephalus</taxon>
    </lineage>
</organism>
<dbReference type="InterPro" id="IPR036116">
    <property type="entry name" value="FN3_sf"/>
</dbReference>
<feature type="domain" description="Fibronectin type-III" evidence="2">
    <location>
        <begin position="131"/>
        <end position="231"/>
    </location>
</feature>
<evidence type="ECO:0000313" key="4">
    <source>
        <dbReference type="Proteomes" id="UP000275846"/>
    </source>
</evidence>
<dbReference type="InterPro" id="IPR050713">
    <property type="entry name" value="RTP_Phos/Ushers"/>
</dbReference>
<evidence type="ECO:0000256" key="1">
    <source>
        <dbReference type="SAM" id="SignalP"/>
    </source>
</evidence>
<reference evidence="3 4" key="2">
    <citation type="submission" date="2018-11" db="EMBL/GenBank/DDBJ databases">
        <authorList>
            <consortium name="Pathogen Informatics"/>
        </authorList>
    </citation>
    <scope>NUCLEOTIDE SEQUENCE [LARGE SCALE GENOMIC DNA]</scope>
    <source>
        <strain evidence="3 4">NST_G2</strain>
    </source>
</reference>
<proteinExistence type="predicted"/>
<keyword evidence="4" id="KW-1185">Reference proteome</keyword>
<dbReference type="SMART" id="SM00060">
    <property type="entry name" value="FN3"/>
    <property type="match status" value="2"/>
</dbReference>
<evidence type="ECO:0000313" key="5">
    <source>
        <dbReference type="WBParaSite" id="SSLN_0002042701-mRNA-1"/>
    </source>
</evidence>
<dbReference type="InterPro" id="IPR013783">
    <property type="entry name" value="Ig-like_fold"/>
</dbReference>
<accession>A0A183TT97</accession>
<name>A0A183TT97_SCHSO</name>
<dbReference type="GO" id="GO:0016020">
    <property type="term" value="C:membrane"/>
    <property type="evidence" value="ECO:0007669"/>
    <property type="project" value="UniProtKB-SubCell"/>
</dbReference>
<dbReference type="Gene3D" id="2.60.40.10">
    <property type="entry name" value="Immunoglobulins"/>
    <property type="match status" value="2"/>
</dbReference>